<proteinExistence type="predicted"/>
<gene>
    <name evidence="1" type="primary">54</name>
    <name evidence="1" type="ORF">PBI_ANDREW_54</name>
</gene>
<protein>
    <submittedName>
        <fullName evidence="1">Uncharacterized protein</fullName>
    </submittedName>
</protein>
<dbReference type="KEGG" id="vg:55006967"/>
<reference evidence="1 2" key="1">
    <citation type="submission" date="2018-09" db="EMBL/GenBank/DDBJ databases">
        <authorList>
            <person name="Rimple P.A."/>
            <person name="Stoner T.H."/>
            <person name="Garlena R.A."/>
            <person name="Russell D.A."/>
            <person name="Pope W.H."/>
            <person name="Jacobs-Sera D."/>
            <person name="Hatfull G.F."/>
        </authorList>
    </citation>
    <scope>NUCLEOTIDE SEQUENCE [LARGE SCALE GENOMIC DNA]</scope>
</reference>
<dbReference type="Proteomes" id="UP000274668">
    <property type="component" value="Segment"/>
</dbReference>
<dbReference type="GeneID" id="55006967"/>
<name>A0A3G2KCY5_9CAUD</name>
<evidence type="ECO:0000313" key="1">
    <source>
        <dbReference type="EMBL" id="AYN56868.1"/>
    </source>
</evidence>
<sequence>MSGMDEAPRGLQPGPMVVEDDTVALVLFRLEDTSTPDRLALTAEIRARLVEPEMVVRSLRMLADKLEGDNGGPCPGCGGSH</sequence>
<evidence type="ECO:0000313" key="2">
    <source>
        <dbReference type="Proteomes" id="UP000274668"/>
    </source>
</evidence>
<dbReference type="EMBL" id="MH834595">
    <property type="protein sequence ID" value="AYN56868.1"/>
    <property type="molecule type" value="Genomic_DNA"/>
</dbReference>
<accession>A0A3G2KCY5</accession>
<dbReference type="RefSeq" id="YP_009815740.1">
    <property type="nucleotide sequence ID" value="NC_048098.1"/>
</dbReference>
<keyword evidence="2" id="KW-1185">Reference proteome</keyword>
<organism evidence="1 2">
    <name type="scientific">Arthrobacter phage Andrew</name>
    <dbReference type="NCBI Taxonomy" id="2419946"/>
    <lineage>
        <taxon>Viruses</taxon>
        <taxon>Duplodnaviria</taxon>
        <taxon>Heunggongvirae</taxon>
        <taxon>Uroviricota</taxon>
        <taxon>Caudoviricetes</taxon>
        <taxon>Andrewvirus</taxon>
        <taxon>Andrewvirus andrew</taxon>
    </lineage>
</organism>